<organism evidence="6 7">
    <name type="scientific">Methylohalomonas lacus</name>
    <dbReference type="NCBI Taxonomy" id="398773"/>
    <lineage>
        <taxon>Bacteria</taxon>
        <taxon>Pseudomonadati</taxon>
        <taxon>Pseudomonadota</taxon>
        <taxon>Gammaproteobacteria</taxon>
        <taxon>Methylohalomonadales</taxon>
        <taxon>Methylohalomonadaceae</taxon>
        <taxon>Methylohalomonas</taxon>
    </lineage>
</organism>
<dbReference type="GO" id="GO:0043093">
    <property type="term" value="P:FtsZ-dependent cytokinesis"/>
    <property type="evidence" value="ECO:0007669"/>
    <property type="project" value="UniProtKB-UniRule"/>
</dbReference>
<comment type="similarity">
    <text evidence="5">Belongs to the ZapD family.</text>
</comment>
<dbReference type="GO" id="GO:0032153">
    <property type="term" value="C:cell division site"/>
    <property type="evidence" value="ECO:0007669"/>
    <property type="project" value="TreeGrafter"/>
</dbReference>
<evidence type="ECO:0000256" key="3">
    <source>
        <dbReference type="ARBA" id="ARBA00023210"/>
    </source>
</evidence>
<comment type="caution">
    <text evidence="6">The sequence shown here is derived from an EMBL/GenBank/DDBJ whole genome shotgun (WGS) entry which is preliminary data.</text>
</comment>
<dbReference type="InterPro" id="IPR036268">
    <property type="entry name" value="ZapD_sf"/>
</dbReference>
<gene>
    <name evidence="5" type="primary">zapD</name>
    <name evidence="6" type="ORF">J2T55_001898</name>
</gene>
<reference evidence="6" key="1">
    <citation type="submission" date="2022-08" db="EMBL/GenBank/DDBJ databases">
        <title>Genomic Encyclopedia of Type Strains, Phase III (KMG-III): the genomes of soil and plant-associated and newly described type strains.</title>
        <authorList>
            <person name="Whitman W."/>
        </authorList>
    </citation>
    <scope>NUCLEOTIDE SEQUENCE</scope>
    <source>
        <strain evidence="6">HMT 1</strain>
    </source>
</reference>
<dbReference type="Pfam" id="PF07072">
    <property type="entry name" value="ZapD"/>
    <property type="match status" value="1"/>
</dbReference>
<comment type="subcellular location">
    <subcellularLocation>
        <location evidence="5">Cytoplasm</location>
    </subcellularLocation>
    <text evidence="5">Localizes to mid-cell in an FtsZ-dependent manner.</text>
</comment>
<keyword evidence="1 5" id="KW-0963">Cytoplasm</keyword>
<dbReference type="AlphaFoldDB" id="A0AAE3L226"/>
<dbReference type="InterPro" id="IPR009777">
    <property type="entry name" value="ZapD"/>
</dbReference>
<comment type="subunit">
    <text evidence="5">Interacts with FtsZ.</text>
</comment>
<sequence>MSDQIIFEQPLNERVRSFLRLEHLFRNVDVRIHGQSEWDSREALNNLIEIAELLARSDLKGELIKELERHATTLSNLKENPAVDGNRLQTILQGINGLAEQLRSPSCQPGQGLRADELIGSIRQRSTIPSGTCSFDLPAYHHWLSQPDASRINDLDRWYRDIRIIRDAVGYALSIIRNSATPRHSTANNGFFQQNLDSGNNCQLIRVLLPAESPYFPEISGGKHRFTVRFLQREDTLSRPVQAKDDIEFDLHCCIL</sequence>
<dbReference type="HAMAP" id="MF_01092">
    <property type="entry name" value="ZapD"/>
    <property type="match status" value="1"/>
</dbReference>
<dbReference type="GO" id="GO:0000917">
    <property type="term" value="P:division septum assembly"/>
    <property type="evidence" value="ECO:0007669"/>
    <property type="project" value="UniProtKB-KW"/>
</dbReference>
<evidence type="ECO:0000256" key="5">
    <source>
        <dbReference type="HAMAP-Rule" id="MF_01092"/>
    </source>
</evidence>
<proteinExistence type="inferred from homology"/>
<protein>
    <recommendedName>
        <fullName evidence="5">Cell division protein ZapD</fullName>
    </recommendedName>
    <alternativeName>
        <fullName evidence="5">Z ring-associated protein D</fullName>
    </alternativeName>
</protein>
<dbReference type="InterPro" id="IPR027462">
    <property type="entry name" value="ZapD_C"/>
</dbReference>
<keyword evidence="4 5" id="KW-0131">Cell cycle</keyword>
<evidence type="ECO:0000256" key="1">
    <source>
        <dbReference type="ARBA" id="ARBA00022490"/>
    </source>
</evidence>
<keyword evidence="3 5" id="KW-0717">Septation</keyword>
<evidence type="ECO:0000313" key="6">
    <source>
        <dbReference type="EMBL" id="MCS3903866.1"/>
    </source>
</evidence>
<keyword evidence="2 5" id="KW-0132">Cell division</keyword>
<dbReference type="Gene3D" id="2.60.440.10">
    <property type="entry name" value="YacF-like domains"/>
    <property type="match status" value="1"/>
</dbReference>
<evidence type="ECO:0000313" key="7">
    <source>
        <dbReference type="Proteomes" id="UP001204445"/>
    </source>
</evidence>
<dbReference type="PANTHER" id="PTHR39455">
    <property type="entry name" value="CELL DIVISION PROTEIN ZAPD"/>
    <property type="match status" value="1"/>
</dbReference>
<name>A0AAE3L226_9GAMM</name>
<dbReference type="NCBIfam" id="NF003656">
    <property type="entry name" value="PRK05287.1-4"/>
    <property type="match status" value="1"/>
</dbReference>
<dbReference type="SUPFAM" id="SSF160950">
    <property type="entry name" value="YacF-like"/>
    <property type="match status" value="1"/>
</dbReference>
<dbReference type="GO" id="GO:0005737">
    <property type="term" value="C:cytoplasm"/>
    <property type="evidence" value="ECO:0007669"/>
    <property type="project" value="UniProtKB-SubCell"/>
</dbReference>
<comment type="function">
    <text evidence="5">Cell division factor that enhances FtsZ-ring assembly. Directly interacts with FtsZ and promotes bundling of FtsZ protofilaments, with a reduction in FtsZ GTPase activity.</text>
</comment>
<dbReference type="Gene3D" id="1.10.3900.10">
    <property type="entry name" value="YacF-like"/>
    <property type="match status" value="1"/>
</dbReference>
<dbReference type="RefSeq" id="WP_259055840.1">
    <property type="nucleotide sequence ID" value="NZ_JANUCT010000013.1"/>
</dbReference>
<dbReference type="PANTHER" id="PTHR39455:SF1">
    <property type="entry name" value="CELL DIVISION PROTEIN ZAPD"/>
    <property type="match status" value="1"/>
</dbReference>
<dbReference type="Proteomes" id="UP001204445">
    <property type="component" value="Unassembled WGS sequence"/>
</dbReference>
<dbReference type="EMBL" id="JANUCT010000013">
    <property type="protein sequence ID" value="MCS3903866.1"/>
    <property type="molecule type" value="Genomic_DNA"/>
</dbReference>
<evidence type="ECO:0000256" key="2">
    <source>
        <dbReference type="ARBA" id="ARBA00022618"/>
    </source>
</evidence>
<keyword evidence="7" id="KW-1185">Reference proteome</keyword>
<evidence type="ECO:0000256" key="4">
    <source>
        <dbReference type="ARBA" id="ARBA00023306"/>
    </source>
</evidence>
<accession>A0AAE3L226</accession>